<dbReference type="Proteomes" id="UP001576776">
    <property type="component" value="Unassembled WGS sequence"/>
</dbReference>
<proteinExistence type="predicted"/>
<reference evidence="1 2" key="1">
    <citation type="submission" date="2024-09" db="EMBL/GenBank/DDBJ databases">
        <title>Floridaenema gen nov. (Aerosakkonemataceae, Aerosakkonematales ord. nov., Cyanobacteria) from benthic tropical and subtropical fresh waters, with the description of four new species.</title>
        <authorList>
            <person name="Moretto J.A."/>
            <person name="Berthold D.E."/>
            <person name="Lefler F.W."/>
            <person name="Huang I.-S."/>
            <person name="Laughinghouse H. IV."/>
        </authorList>
    </citation>
    <scope>NUCLEOTIDE SEQUENCE [LARGE SCALE GENOMIC DNA]</scope>
    <source>
        <strain evidence="1 2">BLCC-F154</strain>
    </source>
</reference>
<evidence type="ECO:0000313" key="1">
    <source>
        <dbReference type="EMBL" id="MFB2937844.1"/>
    </source>
</evidence>
<keyword evidence="2" id="KW-1185">Reference proteome</keyword>
<dbReference type="EMBL" id="JBHFNS010000078">
    <property type="protein sequence ID" value="MFB2937844.1"/>
    <property type="molecule type" value="Genomic_DNA"/>
</dbReference>
<name>A0ABV4YI39_9CYAN</name>
<gene>
    <name evidence="1" type="ORF">ACE1B6_21555</name>
</gene>
<accession>A0ABV4YI39</accession>
<evidence type="ECO:0000313" key="2">
    <source>
        <dbReference type="Proteomes" id="UP001576776"/>
    </source>
</evidence>
<protein>
    <submittedName>
        <fullName evidence="1">Uncharacterized protein</fullName>
    </submittedName>
</protein>
<sequence length="141" mass="16170">MTTQQVTIELPEPIFRRLVRIAEATHQPVEALVMQSAIGNLPPFIENAPTEMQPELLRMQTLDKEELQAIAIAQVEPGNYQRHVNLLQKNEEDLLTAEERDELTALRLAADCLMLRKAYAWSLLRWRGHRIPPLQDLPVSL</sequence>
<comment type="caution">
    <text evidence="1">The sequence shown here is derived from an EMBL/GenBank/DDBJ whole genome shotgun (WGS) entry which is preliminary data.</text>
</comment>
<dbReference type="RefSeq" id="WP_413259326.1">
    <property type="nucleotide sequence ID" value="NZ_JBHFNS010000078.1"/>
</dbReference>
<organism evidence="1 2">
    <name type="scientific">Floridaenema fluviatile BLCC-F154</name>
    <dbReference type="NCBI Taxonomy" id="3153640"/>
    <lineage>
        <taxon>Bacteria</taxon>
        <taxon>Bacillati</taxon>
        <taxon>Cyanobacteriota</taxon>
        <taxon>Cyanophyceae</taxon>
        <taxon>Oscillatoriophycideae</taxon>
        <taxon>Aerosakkonematales</taxon>
        <taxon>Aerosakkonemataceae</taxon>
        <taxon>Floridanema</taxon>
        <taxon>Floridanema fluviatile</taxon>
    </lineage>
</organism>